<dbReference type="AlphaFoldDB" id="A0A8D6SW15"/>
<comment type="similarity">
    <text evidence="2">Belongs to the binding-protein-dependent transport system permease family. FecCD subfamily.</text>
</comment>
<dbReference type="InterPro" id="IPR000522">
    <property type="entry name" value="ABC_transptr_permease_BtuC"/>
</dbReference>
<dbReference type="InterPro" id="IPR037294">
    <property type="entry name" value="ABC_BtuC-like"/>
</dbReference>
<feature type="transmembrane region" description="Helical" evidence="8">
    <location>
        <begin position="152"/>
        <end position="169"/>
    </location>
</feature>
<feature type="transmembrane region" description="Helical" evidence="8">
    <location>
        <begin position="59"/>
        <end position="77"/>
    </location>
</feature>
<dbReference type="RefSeq" id="WP_214400015.1">
    <property type="nucleotide sequence ID" value="NZ_LR792632.1"/>
</dbReference>
<dbReference type="GeneID" id="65882887"/>
<keyword evidence="5 8" id="KW-0812">Transmembrane</keyword>
<dbReference type="Proteomes" id="UP000679213">
    <property type="component" value="Chromosome I"/>
</dbReference>
<evidence type="ECO:0000256" key="7">
    <source>
        <dbReference type="ARBA" id="ARBA00023136"/>
    </source>
</evidence>
<feature type="transmembrane region" description="Helical" evidence="8">
    <location>
        <begin position="244"/>
        <end position="274"/>
    </location>
</feature>
<dbReference type="KEGG" id="mesg:MLAUSG7_0078"/>
<dbReference type="PANTHER" id="PTHR30472:SF25">
    <property type="entry name" value="ABC TRANSPORTER PERMEASE PROTEIN MJ0876-RELATED"/>
    <property type="match status" value="1"/>
</dbReference>
<reference evidence="9 10" key="1">
    <citation type="submission" date="2020-04" db="EMBL/GenBank/DDBJ databases">
        <authorList>
            <consortium name="Genoscope - CEA"/>
            <person name="William W."/>
        </authorList>
    </citation>
    <scope>NUCLEOTIDE SEQUENCE [LARGE SCALE GENOMIC DNA]</scope>
    <source>
        <strain evidence="9 10">SG7</strain>
    </source>
</reference>
<proteinExistence type="inferred from homology"/>
<evidence type="ECO:0000313" key="10">
    <source>
        <dbReference type="Proteomes" id="UP000679213"/>
    </source>
</evidence>
<keyword evidence="7 8" id="KW-0472">Membrane</keyword>
<evidence type="ECO:0000256" key="3">
    <source>
        <dbReference type="ARBA" id="ARBA00022448"/>
    </source>
</evidence>
<dbReference type="GO" id="GO:0005886">
    <property type="term" value="C:plasma membrane"/>
    <property type="evidence" value="ECO:0007669"/>
    <property type="project" value="UniProtKB-SubCell"/>
</dbReference>
<evidence type="ECO:0000256" key="2">
    <source>
        <dbReference type="ARBA" id="ARBA00007935"/>
    </source>
</evidence>
<keyword evidence="10" id="KW-1185">Reference proteome</keyword>
<dbReference type="EMBL" id="LR792632">
    <property type="protein sequence ID" value="CAB3287205.1"/>
    <property type="molecule type" value="Genomic_DNA"/>
</dbReference>
<accession>A0A8D6SW15</accession>
<keyword evidence="6 8" id="KW-1133">Transmembrane helix</keyword>
<dbReference type="GO" id="GO:0022857">
    <property type="term" value="F:transmembrane transporter activity"/>
    <property type="evidence" value="ECO:0007669"/>
    <property type="project" value="InterPro"/>
</dbReference>
<sequence>MRKILIILILILLTSSLFLYGIFKGGNAKSISIEDVKNFLLYGTTKNDFKDMLIWKVRIPPLITALIVGAVLAVSGLKLQTLFRNLLASPYTTGISSGAVLGVAIAIFLGFSFTSLSFLLDISKSNYVVGGWVGAALALVVLLLLASKVREVTGVLVCALLFSYFYYGVESYLITFAENVQIQEFWMFLQGSFTGVRWNDIKLMVICSLIFLISSYLLSKHLNALLFGESYAKSFGLNIKRVRILILLLSGFIVGSTIPFVGLIPFIGIASPYIARIIMRTSDHRWTIPASMLIGMCISLLCYLVSIKIFAPKVVPVKSILDLLGGALVVYLIYSSEKKYRFE</sequence>
<protein>
    <submittedName>
        <fullName evidence="9">ABC transporter permease 2</fullName>
    </submittedName>
</protein>
<evidence type="ECO:0000256" key="4">
    <source>
        <dbReference type="ARBA" id="ARBA00022475"/>
    </source>
</evidence>
<feature type="transmembrane region" description="Helical" evidence="8">
    <location>
        <begin position="286"/>
        <end position="305"/>
    </location>
</feature>
<dbReference type="GO" id="GO:0033214">
    <property type="term" value="P:siderophore-iron import into cell"/>
    <property type="evidence" value="ECO:0007669"/>
    <property type="project" value="TreeGrafter"/>
</dbReference>
<feature type="transmembrane region" description="Helical" evidence="8">
    <location>
        <begin position="201"/>
        <end position="218"/>
    </location>
</feature>
<organism evidence="9 10">
    <name type="scientific">Methanocaldococcus lauensis</name>
    <dbReference type="NCBI Taxonomy" id="2546128"/>
    <lineage>
        <taxon>Archaea</taxon>
        <taxon>Methanobacteriati</taxon>
        <taxon>Methanobacteriota</taxon>
        <taxon>Methanomada group</taxon>
        <taxon>Methanococci</taxon>
        <taxon>Methanococcales</taxon>
        <taxon>Methanocaldococcaceae</taxon>
        <taxon>Methanocaldococcus</taxon>
    </lineage>
</organism>
<comment type="subcellular location">
    <subcellularLocation>
        <location evidence="1">Cell membrane</location>
        <topology evidence="1">Multi-pass membrane protein</topology>
    </subcellularLocation>
</comment>
<feature type="transmembrane region" description="Helical" evidence="8">
    <location>
        <begin position="317"/>
        <end position="334"/>
    </location>
</feature>
<feature type="transmembrane region" description="Helical" evidence="8">
    <location>
        <begin position="126"/>
        <end position="145"/>
    </location>
</feature>
<name>A0A8D6SW15_9EURY</name>
<feature type="transmembrane region" description="Helical" evidence="8">
    <location>
        <begin position="98"/>
        <end position="120"/>
    </location>
</feature>
<evidence type="ECO:0000256" key="6">
    <source>
        <dbReference type="ARBA" id="ARBA00022989"/>
    </source>
</evidence>
<keyword evidence="3" id="KW-0813">Transport</keyword>
<dbReference type="CDD" id="cd06550">
    <property type="entry name" value="TM_ABC_iron-siderophores_like"/>
    <property type="match status" value="1"/>
</dbReference>
<evidence type="ECO:0000313" key="9">
    <source>
        <dbReference type="EMBL" id="CAB3287205.1"/>
    </source>
</evidence>
<gene>
    <name evidence="9" type="ORF">MLAUSG7_0078</name>
</gene>
<evidence type="ECO:0000256" key="5">
    <source>
        <dbReference type="ARBA" id="ARBA00022692"/>
    </source>
</evidence>
<dbReference type="Pfam" id="PF01032">
    <property type="entry name" value="FecCD"/>
    <property type="match status" value="1"/>
</dbReference>
<dbReference type="PANTHER" id="PTHR30472">
    <property type="entry name" value="FERRIC ENTEROBACTIN TRANSPORT SYSTEM PERMEASE PROTEIN"/>
    <property type="match status" value="1"/>
</dbReference>
<dbReference type="SUPFAM" id="SSF81345">
    <property type="entry name" value="ABC transporter involved in vitamin B12 uptake, BtuC"/>
    <property type="match status" value="1"/>
</dbReference>
<evidence type="ECO:0000256" key="8">
    <source>
        <dbReference type="SAM" id="Phobius"/>
    </source>
</evidence>
<evidence type="ECO:0000256" key="1">
    <source>
        <dbReference type="ARBA" id="ARBA00004651"/>
    </source>
</evidence>
<keyword evidence="4" id="KW-1003">Cell membrane</keyword>
<dbReference type="Gene3D" id="1.10.3470.10">
    <property type="entry name" value="ABC transporter involved in vitamin B12 uptake, BtuC"/>
    <property type="match status" value="1"/>
</dbReference>